<dbReference type="AlphaFoldDB" id="A0A1B2EWU2"/>
<evidence type="ECO:0000313" key="1">
    <source>
        <dbReference type="EMBL" id="ANY84409.1"/>
    </source>
</evidence>
<sequence length="114" mass="11172">MRALVLQLVVGAGVAGLAAIGTATSLGAISNLLRLLRLVGCLPRRNGAAARAAGVRQASKEETAEHRADAAAVMGIVASASGAEPTPVTRTGVGEFAVRATAGAADDTLGVPTA</sequence>
<reference evidence="1" key="1">
    <citation type="submission" date="2016-07" db="EMBL/GenBank/DDBJ databases">
        <title>Microvirga ossetica sp. nov. a new species of rhizobia isolated from root nodules of the legume species Vicia alpestris Steven originated from North Ossetia region in the Caucasus.</title>
        <authorList>
            <person name="Safronova V.I."/>
            <person name="Kuznetsova I.G."/>
            <person name="Sazanova A.L."/>
            <person name="Belimov A."/>
            <person name="Andronov E."/>
            <person name="Osledkin Y.S."/>
            <person name="Onishchuk O.P."/>
            <person name="Kurchak O.N."/>
            <person name="Shaposhnikov A.I."/>
            <person name="Willems A."/>
            <person name="Tikhonovich I.A."/>
        </authorList>
    </citation>
    <scope>NUCLEOTIDE SEQUENCE [LARGE SCALE GENOMIC DNA]</scope>
    <source>
        <strain evidence="1">V5/3M</strain>
        <plasmid evidence="1">unnamed2</plasmid>
    </source>
</reference>
<geneLocation type="plasmid" evidence="1">
    <name>unnamed2</name>
</geneLocation>
<accession>A0A1B2EWU2</accession>
<keyword evidence="1" id="KW-0614">Plasmid</keyword>
<dbReference type="EMBL" id="CP016619">
    <property type="protein sequence ID" value="ANY84409.1"/>
    <property type="molecule type" value="Genomic_DNA"/>
</dbReference>
<dbReference type="KEGG" id="moc:BB934_40090"/>
<name>A0A1B2EWU2_9HYPH</name>
<protein>
    <submittedName>
        <fullName evidence="1">Uncharacterized protein</fullName>
    </submittedName>
</protein>
<organism evidence="1">
    <name type="scientific">Microvirga ossetica</name>
    <dbReference type="NCBI Taxonomy" id="1882682"/>
    <lineage>
        <taxon>Bacteria</taxon>
        <taxon>Pseudomonadati</taxon>
        <taxon>Pseudomonadota</taxon>
        <taxon>Alphaproteobacteria</taxon>
        <taxon>Hyphomicrobiales</taxon>
        <taxon>Methylobacteriaceae</taxon>
        <taxon>Microvirga</taxon>
    </lineage>
</organism>
<gene>
    <name evidence="1" type="ORF">BB934_40090</name>
</gene>
<proteinExistence type="predicted"/>